<organism evidence="2 4">
    <name type="scientific">Sphingosinicella microcystinivorans</name>
    <dbReference type="NCBI Taxonomy" id="335406"/>
    <lineage>
        <taxon>Bacteria</taxon>
        <taxon>Pseudomonadati</taxon>
        <taxon>Pseudomonadota</taxon>
        <taxon>Alphaproteobacteria</taxon>
        <taxon>Sphingomonadales</taxon>
        <taxon>Sphingosinicellaceae</taxon>
        <taxon>Sphingosinicella</taxon>
    </lineage>
</organism>
<keyword evidence="1" id="KW-0812">Transmembrane</keyword>
<evidence type="ECO:0000313" key="4">
    <source>
        <dbReference type="Proteomes" id="UP000275727"/>
    </source>
</evidence>
<dbReference type="EMBL" id="RBWX01000007">
    <property type="protein sequence ID" value="RKS92005.1"/>
    <property type="molecule type" value="Genomic_DNA"/>
</dbReference>
<evidence type="ECO:0000313" key="3">
    <source>
        <dbReference type="EMBL" id="RKS92005.1"/>
    </source>
</evidence>
<dbReference type="KEGG" id="smic:SmB9_26520"/>
<name>A0AAD1G1R8_SPHMI</name>
<dbReference type="InterPro" id="IPR021109">
    <property type="entry name" value="Peptidase_aspartic_dom_sf"/>
</dbReference>
<sequence>MFEGLSSGETAALISSVGFAVLILMSLIPRLREIGTAKTVKMALSWVLIFGGLIFLTTQWPHIRGALDPASPRTQGEEMLLTAREDGHFYVRGTINGADVLFMVDTGATDIVLTMETAARAGFSPDTLRFDGMAQTANGSVRTAGVRLGELTIGYVTLRDMPASVNEGALNNNLLGMRFLRTLKSWRVEGETLILRP</sequence>
<dbReference type="NCBIfam" id="TIGR02281">
    <property type="entry name" value="clan_AA_DTGA"/>
    <property type="match status" value="1"/>
</dbReference>
<dbReference type="SUPFAM" id="SSF50630">
    <property type="entry name" value="Acid proteases"/>
    <property type="match status" value="1"/>
</dbReference>
<keyword evidence="2" id="KW-0378">Hydrolase</keyword>
<dbReference type="Pfam" id="PF13975">
    <property type="entry name" value="gag-asp_proteas"/>
    <property type="match status" value="1"/>
</dbReference>
<keyword evidence="1" id="KW-0472">Membrane</keyword>
<dbReference type="GO" id="GO:0008233">
    <property type="term" value="F:peptidase activity"/>
    <property type="evidence" value="ECO:0007669"/>
    <property type="project" value="UniProtKB-KW"/>
</dbReference>
<dbReference type="Proteomes" id="UP000275727">
    <property type="component" value="Chromosome"/>
</dbReference>
<keyword evidence="2" id="KW-0645">Protease</keyword>
<dbReference type="Gene3D" id="2.40.70.10">
    <property type="entry name" value="Acid Proteases"/>
    <property type="match status" value="1"/>
</dbReference>
<dbReference type="Proteomes" id="UP000276029">
    <property type="component" value="Unassembled WGS sequence"/>
</dbReference>
<evidence type="ECO:0000256" key="1">
    <source>
        <dbReference type="SAM" id="Phobius"/>
    </source>
</evidence>
<accession>A0AAD1G1R8</accession>
<dbReference type="RefSeq" id="WP_121048872.1">
    <property type="nucleotide sequence ID" value="NZ_AP018711.1"/>
</dbReference>
<dbReference type="InterPro" id="IPR034122">
    <property type="entry name" value="Retropepsin-like_bacterial"/>
</dbReference>
<feature type="transmembrane region" description="Helical" evidence="1">
    <location>
        <begin position="43"/>
        <end position="63"/>
    </location>
</feature>
<dbReference type="AlphaFoldDB" id="A0AAD1G1R8"/>
<proteinExistence type="predicted"/>
<feature type="transmembrane region" description="Helical" evidence="1">
    <location>
        <begin position="12"/>
        <end position="31"/>
    </location>
</feature>
<reference evidence="3 5" key="2">
    <citation type="submission" date="2018-10" db="EMBL/GenBank/DDBJ databases">
        <title>Genomic Encyclopedia of Type Strains, Phase IV (KMG-IV): sequencing the most valuable type-strain genomes for metagenomic binning, comparative biology and taxonomic classification.</title>
        <authorList>
            <person name="Goeker M."/>
        </authorList>
    </citation>
    <scope>NUCLEOTIDE SEQUENCE [LARGE SCALE GENOMIC DNA]</scope>
    <source>
        <strain evidence="3 5">DSM 19791</strain>
    </source>
</reference>
<reference evidence="2 4" key="1">
    <citation type="submission" date="2018-06" db="EMBL/GenBank/DDBJ databases">
        <title>Complete Genome Sequence of the Microcystin-Degrading Bacterium Sphingosinicella microcystinivorans Strain B-9.</title>
        <authorList>
            <person name="Jin H."/>
            <person name="Nishizawa T."/>
            <person name="Guo Y."/>
            <person name="Nishizawa A."/>
            <person name="Park H."/>
            <person name="Kato H."/>
            <person name="Tsuji K."/>
            <person name="Harada K."/>
        </authorList>
    </citation>
    <scope>NUCLEOTIDE SEQUENCE [LARGE SCALE GENOMIC DNA]</scope>
    <source>
        <strain evidence="2 4">B9</strain>
    </source>
</reference>
<dbReference type="InterPro" id="IPR011969">
    <property type="entry name" value="Clan_AA_Asp_peptidase_C"/>
</dbReference>
<dbReference type="GO" id="GO:0006508">
    <property type="term" value="P:proteolysis"/>
    <property type="evidence" value="ECO:0007669"/>
    <property type="project" value="UniProtKB-KW"/>
</dbReference>
<dbReference type="EMBL" id="AP018711">
    <property type="protein sequence ID" value="BBE34994.1"/>
    <property type="molecule type" value="Genomic_DNA"/>
</dbReference>
<dbReference type="CDD" id="cd05483">
    <property type="entry name" value="retropepsin_like_bacteria"/>
    <property type="match status" value="1"/>
</dbReference>
<evidence type="ECO:0000313" key="2">
    <source>
        <dbReference type="EMBL" id="BBE34994.1"/>
    </source>
</evidence>
<keyword evidence="1" id="KW-1133">Transmembrane helix</keyword>
<gene>
    <name evidence="3" type="ORF">DFR51_1580</name>
    <name evidence="2" type="ORF">SmB9_26520</name>
</gene>
<keyword evidence="5" id="KW-1185">Reference proteome</keyword>
<protein>
    <submittedName>
        <fullName evidence="2 3">Aspartyl protease</fullName>
    </submittedName>
</protein>
<evidence type="ECO:0000313" key="5">
    <source>
        <dbReference type="Proteomes" id="UP000276029"/>
    </source>
</evidence>